<reference evidence="1 2" key="1">
    <citation type="journal article" date="2019" name="Commun. Biol.">
        <title>The bagworm genome reveals a unique fibroin gene that provides high tensile strength.</title>
        <authorList>
            <person name="Kono N."/>
            <person name="Nakamura H."/>
            <person name="Ohtoshi R."/>
            <person name="Tomita M."/>
            <person name="Numata K."/>
            <person name="Arakawa K."/>
        </authorList>
    </citation>
    <scope>NUCLEOTIDE SEQUENCE [LARGE SCALE GENOMIC DNA]</scope>
</reference>
<evidence type="ECO:0000313" key="2">
    <source>
        <dbReference type="Proteomes" id="UP000299102"/>
    </source>
</evidence>
<dbReference type="OrthoDB" id="410155at2759"/>
<dbReference type="AlphaFoldDB" id="A0A4C1X983"/>
<dbReference type="EMBL" id="BGZK01000765">
    <property type="protein sequence ID" value="GBP59600.1"/>
    <property type="molecule type" value="Genomic_DNA"/>
</dbReference>
<gene>
    <name evidence="1" type="ORF">EVAR_44816_1</name>
</gene>
<comment type="caution">
    <text evidence="1">The sequence shown here is derived from an EMBL/GenBank/DDBJ whole genome shotgun (WGS) entry which is preliminary data.</text>
</comment>
<name>A0A4C1X983_EUMVA</name>
<protein>
    <submittedName>
        <fullName evidence="1">Uncharacterized protein</fullName>
    </submittedName>
</protein>
<evidence type="ECO:0000313" key="1">
    <source>
        <dbReference type="EMBL" id="GBP59600.1"/>
    </source>
</evidence>
<keyword evidence="2" id="KW-1185">Reference proteome</keyword>
<organism evidence="1 2">
    <name type="scientific">Eumeta variegata</name>
    <name type="common">Bagworm moth</name>
    <name type="synonym">Eumeta japonica</name>
    <dbReference type="NCBI Taxonomy" id="151549"/>
    <lineage>
        <taxon>Eukaryota</taxon>
        <taxon>Metazoa</taxon>
        <taxon>Ecdysozoa</taxon>
        <taxon>Arthropoda</taxon>
        <taxon>Hexapoda</taxon>
        <taxon>Insecta</taxon>
        <taxon>Pterygota</taxon>
        <taxon>Neoptera</taxon>
        <taxon>Endopterygota</taxon>
        <taxon>Lepidoptera</taxon>
        <taxon>Glossata</taxon>
        <taxon>Ditrysia</taxon>
        <taxon>Tineoidea</taxon>
        <taxon>Psychidae</taxon>
        <taxon>Oiketicinae</taxon>
        <taxon>Eumeta</taxon>
    </lineage>
</organism>
<proteinExistence type="predicted"/>
<accession>A0A4C1X983</accession>
<dbReference type="Proteomes" id="UP000299102">
    <property type="component" value="Unassembled WGS sequence"/>
</dbReference>
<sequence length="196" mass="22471">MQEIRNDNWSDLMLNIPPSHQAYWGQAKALKMEGYAPTPALRKYDNSIAFDDWEKVECLADIEEQYSDNPPHDLQHIQGEIGERFFITAESHPNPLIILAISYEPPPPYHFCRRPRNILSDPPDDLTVEVEKLIETNKMAINLKAVTRRRHLHAGLAATDEDSKPWVNDMAVKRFEEVFSPCDSDTPRAPGRINVP</sequence>